<dbReference type="PROSITE" id="PS00462">
    <property type="entry name" value="G_GLU_TRANSPEPTIDASE"/>
    <property type="match status" value="1"/>
</dbReference>
<dbReference type="PRINTS" id="PR01210">
    <property type="entry name" value="GGTRANSPTASE"/>
</dbReference>
<keyword evidence="11" id="KW-1185">Reference proteome</keyword>
<evidence type="ECO:0000313" key="11">
    <source>
        <dbReference type="Proteomes" id="UP000657372"/>
    </source>
</evidence>
<comment type="PTM">
    <text evidence="9">Cleaved by autocatalysis into a large and a small subunit.</text>
</comment>
<comment type="catalytic activity">
    <reaction evidence="2 9">
        <text>glutathione + H2O = L-cysteinylglycine + L-glutamate</text>
        <dbReference type="Rhea" id="RHEA:28807"/>
        <dbReference type="ChEBI" id="CHEBI:15377"/>
        <dbReference type="ChEBI" id="CHEBI:29985"/>
        <dbReference type="ChEBI" id="CHEBI:57925"/>
        <dbReference type="ChEBI" id="CHEBI:61694"/>
        <dbReference type="EC" id="3.4.19.13"/>
    </reaction>
</comment>
<evidence type="ECO:0000256" key="3">
    <source>
        <dbReference type="ARBA" id="ARBA00009381"/>
    </source>
</evidence>
<evidence type="ECO:0000256" key="8">
    <source>
        <dbReference type="ARBA" id="ARBA00047417"/>
    </source>
</evidence>
<keyword evidence="7 9" id="KW-0012">Acyltransferase</keyword>
<dbReference type="Pfam" id="PF01019">
    <property type="entry name" value="G_glu_transpept"/>
    <property type="match status" value="1"/>
</dbReference>
<evidence type="ECO:0000256" key="9">
    <source>
        <dbReference type="RuleBase" id="RU368036"/>
    </source>
</evidence>
<dbReference type="InterPro" id="IPR043138">
    <property type="entry name" value="GGT_lsub"/>
</dbReference>
<evidence type="ECO:0000256" key="2">
    <source>
        <dbReference type="ARBA" id="ARBA00001089"/>
    </source>
</evidence>
<dbReference type="GO" id="GO:0103068">
    <property type="term" value="F:leukotriene C4 gamma-glutamyl transferase activity"/>
    <property type="evidence" value="ECO:0007669"/>
    <property type="project" value="UniProtKB-EC"/>
</dbReference>
<keyword evidence="6 9" id="KW-0865">Zymogen</keyword>
<keyword evidence="5 9" id="KW-0378">Hydrolase</keyword>
<gene>
    <name evidence="10" type="primary">ggt</name>
    <name evidence="10" type="ORF">IXC47_15005</name>
</gene>
<dbReference type="InterPro" id="IPR051792">
    <property type="entry name" value="GGT_bact"/>
</dbReference>
<dbReference type="EC" id="3.4.19.13" evidence="9"/>
<dbReference type="RefSeq" id="WP_195876159.1">
    <property type="nucleotide sequence ID" value="NZ_JADOEL010000014.1"/>
</dbReference>
<dbReference type="InterPro" id="IPR029055">
    <property type="entry name" value="Ntn_hydrolases_N"/>
</dbReference>
<comment type="caution">
    <text evidence="10">The sequence shown here is derived from an EMBL/GenBank/DDBJ whole genome shotgun (WGS) entry which is preliminary data.</text>
</comment>
<dbReference type="InterPro" id="IPR055262">
    <property type="entry name" value="GGT_CS"/>
</dbReference>
<comment type="catalytic activity">
    <reaction evidence="8 9">
        <text>an N-terminal (5-L-glutamyl)-[peptide] + an alpha-amino acid = 5-L-glutamyl amino acid + an N-terminal L-alpha-aminoacyl-[peptide]</text>
        <dbReference type="Rhea" id="RHEA:23904"/>
        <dbReference type="Rhea" id="RHEA-COMP:9780"/>
        <dbReference type="Rhea" id="RHEA-COMP:9795"/>
        <dbReference type="ChEBI" id="CHEBI:77644"/>
        <dbReference type="ChEBI" id="CHEBI:78597"/>
        <dbReference type="ChEBI" id="CHEBI:78599"/>
        <dbReference type="ChEBI" id="CHEBI:78608"/>
        <dbReference type="EC" id="2.3.2.2"/>
    </reaction>
</comment>
<dbReference type="InterPro" id="IPR043137">
    <property type="entry name" value="GGT_ssub_C"/>
</dbReference>
<evidence type="ECO:0000256" key="4">
    <source>
        <dbReference type="ARBA" id="ARBA00022679"/>
    </source>
</evidence>
<dbReference type="SUPFAM" id="SSF56235">
    <property type="entry name" value="N-terminal nucleophile aminohydrolases (Ntn hydrolases)"/>
    <property type="match status" value="1"/>
</dbReference>
<proteinExistence type="inferred from homology"/>
<dbReference type="Gene3D" id="3.60.20.40">
    <property type="match status" value="1"/>
</dbReference>
<comment type="pathway">
    <text evidence="9">Sulfur metabolism; glutathione metabolism.</text>
</comment>
<accession>A0ABS0EY32</accession>
<sequence>MIKTTVFVAVLSALLTGCSSPPVVKPYIPIEPEGSSGYTEKSGWVAKKFMVAAANPLAVDAGYQMLKAGGSAVDAAIATQMVLGLVEPQSSGLGGGAFMLHFDGARVLAYDGRETAPRNVTGKLFQNAEGKAMPFHEAVVGGRAVGVPGVLRMLELAHKQNGKLPWATLFNPAIKLATEGFAVSPRLAILLQHETYLKQDPVAAAYFYDAQGKPRPVGYILKNPALAETMKAIARDGANAFYRGQIAHDIAAKVAQHPTNPGEMGLHDISSYKAKVREPVCSDYKAWTVCGMPPPSSGGIAIAQILGILEKKNIAAYSPVNGAWNANAVHLFAEAGRLAYADRDRYIADPDFAPLPGGSVQPLLDKKYLARRAALIGDESMGKAQPGDPFNTRLAWATSTSPELPSTSHISVVDAKGNAVAMTTTIENGFGSRQMVDGFLLNNELTDFSFDPSDVNGFIANRVQPGKRPRSSMAPTFVFEKGTKKLVLAVGSPGGAYIINYVGKVLVGMMDWGLTVQQAIDLPNVGSRNGPTELERGRVPNTLVRALTERQHEVQLVEQTSGLQGIMRLSIHGEEVWFGGTDPRREGIAKGD</sequence>
<name>A0ABS0EY32_9BURK</name>
<dbReference type="PROSITE" id="PS51257">
    <property type="entry name" value="PROKAR_LIPOPROTEIN"/>
    <property type="match status" value="1"/>
</dbReference>
<dbReference type="Gene3D" id="1.10.246.130">
    <property type="match status" value="1"/>
</dbReference>
<dbReference type="PANTHER" id="PTHR43199">
    <property type="entry name" value="GLUTATHIONE HYDROLASE"/>
    <property type="match status" value="1"/>
</dbReference>
<keyword evidence="9" id="KW-0317">Glutathione biosynthesis</keyword>
<evidence type="ECO:0000256" key="6">
    <source>
        <dbReference type="ARBA" id="ARBA00023145"/>
    </source>
</evidence>
<comment type="subunit">
    <text evidence="9">This enzyme consists of two polypeptide chains, which are synthesized in precursor form from a single polypeptide.</text>
</comment>
<keyword evidence="4 9" id="KW-0808">Transferase</keyword>
<organism evidence="10 11">
    <name type="scientific">Herminiimonas contaminans</name>
    <dbReference type="NCBI Taxonomy" id="1111140"/>
    <lineage>
        <taxon>Bacteria</taxon>
        <taxon>Pseudomonadati</taxon>
        <taxon>Pseudomonadota</taxon>
        <taxon>Betaproteobacteria</taxon>
        <taxon>Burkholderiales</taxon>
        <taxon>Oxalobacteraceae</taxon>
        <taxon>Herminiimonas</taxon>
    </lineage>
</organism>
<evidence type="ECO:0000256" key="7">
    <source>
        <dbReference type="ARBA" id="ARBA00023315"/>
    </source>
</evidence>
<evidence type="ECO:0000313" key="10">
    <source>
        <dbReference type="EMBL" id="MBF8178994.1"/>
    </source>
</evidence>
<protein>
    <recommendedName>
        <fullName evidence="9">Glutathione hydrolase proenzyme</fullName>
        <ecNumber evidence="9">2.3.2.2</ecNumber>
        <ecNumber evidence="9">3.4.19.13</ecNumber>
    </recommendedName>
    <component>
        <recommendedName>
            <fullName evidence="9">Glutathione hydrolase large chain</fullName>
        </recommendedName>
    </component>
    <component>
        <recommendedName>
            <fullName evidence="9">Glutathione hydrolase small chain</fullName>
        </recommendedName>
    </component>
</protein>
<dbReference type="EC" id="2.3.2.2" evidence="9"/>
<evidence type="ECO:0000256" key="1">
    <source>
        <dbReference type="ARBA" id="ARBA00001049"/>
    </source>
</evidence>
<comment type="similarity">
    <text evidence="3 9">Belongs to the gamma-glutamyltransferase family.</text>
</comment>
<dbReference type="Proteomes" id="UP000657372">
    <property type="component" value="Unassembled WGS sequence"/>
</dbReference>
<dbReference type="NCBIfam" id="TIGR00066">
    <property type="entry name" value="g_glut_trans"/>
    <property type="match status" value="1"/>
</dbReference>
<reference evidence="10 11" key="1">
    <citation type="submission" date="2020-11" db="EMBL/GenBank/DDBJ databases">
        <title>WGS of Herminiimonas contaminans strain Marseille-Q4544 isolated from planarians Schmidtea mediterranea.</title>
        <authorList>
            <person name="Kangale L."/>
        </authorList>
    </citation>
    <scope>NUCLEOTIDE SEQUENCE [LARGE SCALE GENOMIC DNA]</scope>
    <source>
        <strain evidence="10 11">Marseille-Q4544</strain>
    </source>
</reference>
<comment type="catalytic activity">
    <reaction evidence="1 9">
        <text>an S-substituted glutathione + H2O = an S-substituted L-cysteinylglycine + L-glutamate</text>
        <dbReference type="Rhea" id="RHEA:59468"/>
        <dbReference type="ChEBI" id="CHEBI:15377"/>
        <dbReference type="ChEBI" id="CHEBI:29985"/>
        <dbReference type="ChEBI" id="CHEBI:90779"/>
        <dbReference type="ChEBI" id="CHEBI:143103"/>
        <dbReference type="EC" id="3.4.19.13"/>
    </reaction>
</comment>
<dbReference type="EMBL" id="JADOEL010000014">
    <property type="protein sequence ID" value="MBF8178994.1"/>
    <property type="molecule type" value="Genomic_DNA"/>
</dbReference>
<dbReference type="PANTHER" id="PTHR43199:SF1">
    <property type="entry name" value="GLUTATHIONE HYDROLASE PROENZYME"/>
    <property type="match status" value="1"/>
</dbReference>
<evidence type="ECO:0000256" key="5">
    <source>
        <dbReference type="ARBA" id="ARBA00022801"/>
    </source>
</evidence>
<dbReference type="InterPro" id="IPR000101">
    <property type="entry name" value="GGT_peptidase"/>
</dbReference>